<accession>A0A563VNZ5</accession>
<protein>
    <recommendedName>
        <fullName evidence="7">DNA 3'-5' helicase</fullName>
        <ecNumber evidence="7">5.6.2.4</ecNumber>
    </recommendedName>
</protein>
<evidence type="ECO:0000256" key="7">
    <source>
        <dbReference type="ARBA" id="ARBA00034808"/>
    </source>
</evidence>
<evidence type="ECO:0000256" key="8">
    <source>
        <dbReference type="ARBA" id="ARBA00048988"/>
    </source>
</evidence>
<evidence type="ECO:0000313" key="12">
    <source>
        <dbReference type="Proteomes" id="UP000320055"/>
    </source>
</evidence>
<dbReference type="InterPro" id="IPR014017">
    <property type="entry name" value="DNA_helicase_UvrD-like_C"/>
</dbReference>
<keyword evidence="12" id="KW-1185">Reference proteome</keyword>
<keyword evidence="1 9" id="KW-0547">Nucleotide-binding</keyword>
<dbReference type="PROSITE" id="PS51198">
    <property type="entry name" value="UVRD_HELICASE_ATP_BIND"/>
    <property type="match status" value="1"/>
</dbReference>
<dbReference type="Pfam" id="PF13361">
    <property type="entry name" value="UvrD_C"/>
    <property type="match status" value="1"/>
</dbReference>
<keyword evidence="2 9" id="KW-0378">Hydrolase</keyword>
<evidence type="ECO:0000256" key="9">
    <source>
        <dbReference type="PROSITE-ProRule" id="PRU00560"/>
    </source>
</evidence>
<gene>
    <name evidence="11" type="ORF">H1P_1800004</name>
</gene>
<evidence type="ECO:0000259" key="10">
    <source>
        <dbReference type="PROSITE" id="PS51198"/>
    </source>
</evidence>
<dbReference type="GO" id="GO:0016887">
    <property type="term" value="F:ATP hydrolysis activity"/>
    <property type="evidence" value="ECO:0007669"/>
    <property type="project" value="RHEA"/>
</dbReference>
<dbReference type="GO" id="GO:0005524">
    <property type="term" value="F:ATP binding"/>
    <property type="evidence" value="ECO:0007669"/>
    <property type="project" value="UniProtKB-UniRule"/>
</dbReference>
<keyword evidence="5" id="KW-0413">Isomerase</keyword>
<keyword evidence="3 9" id="KW-0347">Helicase</keyword>
<comment type="catalytic activity">
    <reaction evidence="6">
        <text>Couples ATP hydrolysis with the unwinding of duplex DNA by translocating in the 3'-5' direction.</text>
        <dbReference type="EC" id="5.6.2.4"/>
    </reaction>
</comment>
<evidence type="ECO:0000256" key="6">
    <source>
        <dbReference type="ARBA" id="ARBA00034617"/>
    </source>
</evidence>
<evidence type="ECO:0000256" key="3">
    <source>
        <dbReference type="ARBA" id="ARBA00022806"/>
    </source>
</evidence>
<dbReference type="PANTHER" id="PTHR11070">
    <property type="entry name" value="UVRD / RECB / PCRA DNA HELICASE FAMILY MEMBER"/>
    <property type="match status" value="1"/>
</dbReference>
<dbReference type="InterPro" id="IPR000212">
    <property type="entry name" value="DNA_helicase_UvrD/REP"/>
</dbReference>
<dbReference type="OrthoDB" id="9787585at2"/>
<dbReference type="Proteomes" id="UP000320055">
    <property type="component" value="Unassembled WGS sequence"/>
</dbReference>
<dbReference type="RefSeq" id="WP_144871238.1">
    <property type="nucleotide sequence ID" value="NZ_LR213930.1"/>
</dbReference>
<reference evidence="11 12" key="1">
    <citation type="submission" date="2019-01" db="EMBL/GenBank/DDBJ databases">
        <authorList>
            <person name="Brito A."/>
        </authorList>
    </citation>
    <scope>NUCLEOTIDE SEQUENCE [LARGE SCALE GENOMIC DNA]</scope>
    <source>
        <strain evidence="11">1</strain>
    </source>
</reference>
<evidence type="ECO:0000256" key="2">
    <source>
        <dbReference type="ARBA" id="ARBA00022801"/>
    </source>
</evidence>
<name>A0A563VNZ5_9CYAN</name>
<dbReference type="SUPFAM" id="SSF52540">
    <property type="entry name" value="P-loop containing nucleoside triphosphate hydrolases"/>
    <property type="match status" value="1"/>
</dbReference>
<feature type="domain" description="UvrD-like helicase ATP-binding" evidence="10">
    <location>
        <begin position="299"/>
        <end position="623"/>
    </location>
</feature>
<sequence>MYVYRTNSFNEELKKYREFSSRVENFCFKLETINFLEAQDKFGRLHSYLKRKEGNFRLIAKVIKVKREPILCFLKLYSRGEPEYRHFLVKVKHQDCLFQEYDLISQLSIWLTKQKNKRPEITSANLEDSLRIWLQRPDWKIDSYGIIIHESELWCRSFSQEKVRSQASVYRQIIEELISKISNNNTIGTETNWSNIRFYGRDEFYIIYSDLITKEKSPEQVLLLITPLLGIPDRETVNQIVEPLVNHNLELSWWQKRHNLSLDDLVTYTKRSYPWYLISDEKFWLRIQDGNGVNLALSAEEKDLLHSVSTEASLPLFLNGRAGSGKSTMLFYLFAYYCHRHLQLCRETQQDFLAKPHPLFITYSPNLSDFAKVKVQSILKHHHHFLEETDDLDKIPNLGTFFKSFRSFLLKLLPTSEKARFTDENHISFHRFRELFSFSDRNLSPEKCWLVIQNFIKGYELISKDSYLESPERYQQIPKKEKVVTVEEFIEIRDKVWHWYHNYTQEYNLWDDRDLVRKILDLGCYQPQYTVIFCDEAQDFTRLELQLIMGLSVFSLYNLERETIFSLPFAFAGDPLQTLNPTGFRWAGFKAAFHDKVLTPLNLAEQSQVRLELQQLKYNYRSAAAIVKVNNLIQLWRKVLFEFNDIEPQKAKKYNNFIPQKFIIDSNITLEDLQKTLSDTIIIIPCNEGAETDFIAQDNLLSSLYPEVATKTPWNILSAISAKGLEFKQVILYRFGEACTLNLNSSENITTEEDKYFLNKLYVAASRATEKLFVIDSLDGEIRLWSYASDRNYLERFLSQIDDDTKKQQWQANIELITLGNSILDLSNTHLESDALTFETNGINNSNKLLLERAISAYQKSQNKAKADFCLAWKLKLERNFLAAGKLFLTLNKVTEAGDCFWEAMAWNELQQLIIKAQNQNNQELTQLLLLSPVINFMVQVSRKHQPETAKLATPNIIEITDFLTTELQQNNLIDERDSQPWQIFLDTYCNQLQKLLSNPSILAQDDWLKITHILINYLETSTTKIKQLIAHCLYLGRDYNHAIRYWEDLDDDVIDSTEAKSTHYYIAKAKIAKLPQGLQYLYQGKQYQTILRLWFKAGLKSETAWLEYVALAFEAIGENHNALPIYCQLNQLEQVQQCWEKIKHHDPTFKQFKQLIKYYLKHQYWERAITFAQEELNNLRLQCYFIYGLANSQLTPDNLTKQQRHNYQKFIQQYLLNNPQWQQYLTVEYLGIALEKIGSFLTTLSFYEQYINSPDKQLQRFSRDRWIVTKKKQIDYFRAGVQVAKIQKSQQKLTANAKQWNLNPDSIPHKASITPLNKSLSPHSQKLLTPTKLSFAITGLPSNTKIKTLASGIQQFQFNHLLLRIAESTQHLAILDLLSHKTMRLDWHRGKIQIDSTILVASGNQPLSFSDTQGQYQGMLWRDTNPRLELTLDDHPEIIKIKFSNL</sequence>
<proteinExistence type="predicted"/>
<dbReference type="GO" id="GO:0043138">
    <property type="term" value="F:3'-5' DNA helicase activity"/>
    <property type="evidence" value="ECO:0007669"/>
    <property type="project" value="UniProtKB-EC"/>
</dbReference>
<dbReference type="InterPro" id="IPR014016">
    <property type="entry name" value="UvrD-like_ATP-bd"/>
</dbReference>
<keyword evidence="4 9" id="KW-0067">ATP-binding</keyword>
<evidence type="ECO:0000256" key="4">
    <source>
        <dbReference type="ARBA" id="ARBA00022840"/>
    </source>
</evidence>
<dbReference type="EMBL" id="CAACVJ010000091">
    <property type="protein sequence ID" value="VEP13053.1"/>
    <property type="molecule type" value="Genomic_DNA"/>
</dbReference>
<evidence type="ECO:0000256" key="1">
    <source>
        <dbReference type="ARBA" id="ARBA00022741"/>
    </source>
</evidence>
<evidence type="ECO:0000313" key="11">
    <source>
        <dbReference type="EMBL" id="VEP13053.1"/>
    </source>
</evidence>
<feature type="binding site" evidence="9">
    <location>
        <begin position="320"/>
        <end position="327"/>
    </location>
    <ligand>
        <name>ATP</name>
        <dbReference type="ChEBI" id="CHEBI:30616"/>
    </ligand>
</feature>
<dbReference type="InterPro" id="IPR027417">
    <property type="entry name" value="P-loop_NTPase"/>
</dbReference>
<dbReference type="EC" id="5.6.2.4" evidence="7"/>
<dbReference type="Gene3D" id="3.40.50.300">
    <property type="entry name" value="P-loop containing nucleotide triphosphate hydrolases"/>
    <property type="match status" value="2"/>
</dbReference>
<comment type="catalytic activity">
    <reaction evidence="8">
        <text>ATP + H2O = ADP + phosphate + H(+)</text>
        <dbReference type="Rhea" id="RHEA:13065"/>
        <dbReference type="ChEBI" id="CHEBI:15377"/>
        <dbReference type="ChEBI" id="CHEBI:15378"/>
        <dbReference type="ChEBI" id="CHEBI:30616"/>
        <dbReference type="ChEBI" id="CHEBI:43474"/>
        <dbReference type="ChEBI" id="CHEBI:456216"/>
        <dbReference type="EC" id="5.6.2.4"/>
    </reaction>
</comment>
<dbReference type="GO" id="GO:0003677">
    <property type="term" value="F:DNA binding"/>
    <property type="evidence" value="ECO:0007669"/>
    <property type="project" value="InterPro"/>
</dbReference>
<evidence type="ECO:0000256" key="5">
    <source>
        <dbReference type="ARBA" id="ARBA00023235"/>
    </source>
</evidence>
<organism evidence="11 12">
    <name type="scientific">Hyella patelloides LEGE 07179</name>
    <dbReference type="NCBI Taxonomy" id="945734"/>
    <lineage>
        <taxon>Bacteria</taxon>
        <taxon>Bacillati</taxon>
        <taxon>Cyanobacteriota</taxon>
        <taxon>Cyanophyceae</taxon>
        <taxon>Pleurocapsales</taxon>
        <taxon>Hyellaceae</taxon>
        <taxon>Hyella</taxon>
    </lineage>
</organism>